<organism evidence="1 2">
    <name type="scientific">Campylobacter showae CC57C</name>
    <dbReference type="NCBI Taxonomy" id="1073353"/>
    <lineage>
        <taxon>Bacteria</taxon>
        <taxon>Pseudomonadati</taxon>
        <taxon>Campylobacterota</taxon>
        <taxon>Epsilonproteobacteria</taxon>
        <taxon>Campylobacterales</taxon>
        <taxon>Campylobacteraceae</taxon>
        <taxon>Campylobacter</taxon>
    </lineage>
</organism>
<accession>M3IJL8</accession>
<protein>
    <submittedName>
        <fullName evidence="1">Uncharacterized protein</fullName>
    </submittedName>
</protein>
<dbReference type="STRING" id="1073353.H740_07399"/>
<evidence type="ECO:0000313" key="2">
    <source>
        <dbReference type="Proteomes" id="UP000011782"/>
    </source>
</evidence>
<dbReference type="AlphaFoldDB" id="M3IJL8"/>
<dbReference type="Proteomes" id="UP000011782">
    <property type="component" value="Unassembled WGS sequence"/>
</dbReference>
<name>M3IJL8_9BACT</name>
<sequence>MVIDGMAKVAPGVKTGVIARVVDHGNGDQKSEDSNNAEVTFYDGNIGVEFNEKPSKVQASGAKILSRADGMTDQNVNETNATITIPYDVKDGDKLVLKVEEPGKGVVEKTYTIKLNAQGVIESIKNDADSSDILPRKSTKPISDLRTDDELYKFEYKDLDVRSNQDTKITATVKYTEPQPDKTADAKISIEAIKEPGVIFEDAKGGKVTDRTVAEHTSSEYTTTVTIKIPNNAVNGDKLTVTIKEPRADGSYIDTVKHYTIEKNNNKSNAVTRLKDDDTGNYVDMKTKNSFEIKNVRMRTDHKTIVEAEISDARGIEKASATKDNIINNLDAMEVKFDKDVNQNLTVSRAESAEGGNTQIHKTTASIKLPYNIVDGDKLNITVKNKAETSGETSQTKTYTLQSYQDADGNKRFKGVAADGTEVEVKKDYTVQVGVTMDERYKTVVEADVSDGKGGKAAAKNNSGITPLYDDMYVAFAEDENNDGSISAGENAQNGVTTATVKLPSNIVNGDKLEIDVKHNGVVAETRTYTIKEYQDPAGNKQFKIVDANNNEVEVKQNNTVEIKNIPISDTASTGVDAKVTGADGIGKAASAANSTILGSGAGHRPLYLGFEEDVNRNGKLTRTEADLDGNIHKTNALVTIPSNAVAGDKVQVSINQPKPNGTTENISKEYSIVGVNPDGSYKVRGSDGVEFDTGKNGIIKVPVSMIAGKETLVGAKVVDGAGTQKAAVADKGLELTPELTNKNVSVSFDEDNANRNGVIDRSEASSDNSVLTTTISVTLPNGVVAGDKLTVNIKGSDKVYTFEKSNGKLQAVGTDGSRIDVEDDTVKIKNVPMQNNTEIVAKASLSDEFGIDKTPTAEAKNKLNSDWNGELTARFEEDLDDDGKISRVEDTADGASTKTTIAVGLPSNIINGDKLNINIKEGGVSRSNKSYTIEEYRDANGIKKFRAVSTDGSETLEVEGGAVRIRNVGMRPDDQTKVSVEATLTDAYNNNRVTSNDEAVLEKMQNISTIGYNEETNYDGRLTVAENSRDGDKGSTGISVYLPDDTVAGDKVVVSYTDPHDASKMITKELPALTQEDIDRGHVSTDILINTEKDNNKVNITAKTVDQNGNESATVSFPTITVEKDTTDDTITYKASQERMYGGLGEDTLVFNDSIDLSQVNNLDHKVESFEELQLGADGSGGAVELTIRAKDVLDITDNADTVLKIKGDEYDKVKGQGQWRLSDDQSKADTGYKMYDSVDSVDGKTVHIQIDEKIQTDF</sequence>
<evidence type="ECO:0000313" key="1">
    <source>
        <dbReference type="EMBL" id="EMG30271.1"/>
    </source>
</evidence>
<gene>
    <name evidence="1" type="ORF">H740_07399</name>
</gene>
<reference evidence="1 2" key="1">
    <citation type="submission" date="2013-02" db="EMBL/GenBank/DDBJ databases">
        <title>Co-occurrence of anaerobic bacteria in colorectal carcinomas.</title>
        <authorList>
            <person name="Holt R.A."/>
            <person name="Warren R.L."/>
            <person name="Allen-Vercoe E."/>
            <person name="Pleasance S."/>
            <person name="Freeman D.J."/>
            <person name="Watson P."/>
            <person name="Moore R."/>
            <person name="Cochrane K."/>
        </authorList>
    </citation>
    <scope>NUCLEOTIDE SEQUENCE [LARGE SCALE GENOMIC DNA]</scope>
    <source>
        <strain evidence="1 2">CC57C</strain>
    </source>
</reference>
<dbReference type="EMBL" id="AOTD01000189">
    <property type="protein sequence ID" value="EMG30271.1"/>
    <property type="molecule type" value="Genomic_DNA"/>
</dbReference>
<comment type="caution">
    <text evidence="1">The sequence shown here is derived from an EMBL/GenBank/DDBJ whole genome shotgun (WGS) entry which is preliminary data.</text>
</comment>
<proteinExistence type="predicted"/>
<dbReference type="PATRIC" id="fig|1073353.3.peg.1592"/>